<dbReference type="Proteomes" id="UP000887116">
    <property type="component" value="Unassembled WGS sequence"/>
</dbReference>
<evidence type="ECO:0000313" key="1">
    <source>
        <dbReference type="EMBL" id="GFQ67724.1"/>
    </source>
</evidence>
<dbReference type="EMBL" id="BMAO01010519">
    <property type="protein sequence ID" value="GFQ67724.1"/>
    <property type="molecule type" value="Genomic_DNA"/>
</dbReference>
<keyword evidence="2" id="KW-1185">Reference proteome</keyword>
<protein>
    <submittedName>
        <fullName evidence="1">Uncharacterized protein</fullName>
    </submittedName>
</protein>
<dbReference type="AlphaFoldDB" id="A0A8X6F2J1"/>
<organism evidence="1 2">
    <name type="scientific">Trichonephila clavata</name>
    <name type="common">Joro spider</name>
    <name type="synonym">Nephila clavata</name>
    <dbReference type="NCBI Taxonomy" id="2740835"/>
    <lineage>
        <taxon>Eukaryota</taxon>
        <taxon>Metazoa</taxon>
        <taxon>Ecdysozoa</taxon>
        <taxon>Arthropoda</taxon>
        <taxon>Chelicerata</taxon>
        <taxon>Arachnida</taxon>
        <taxon>Araneae</taxon>
        <taxon>Araneomorphae</taxon>
        <taxon>Entelegynae</taxon>
        <taxon>Araneoidea</taxon>
        <taxon>Nephilidae</taxon>
        <taxon>Trichonephila</taxon>
    </lineage>
</organism>
<evidence type="ECO:0000313" key="2">
    <source>
        <dbReference type="Proteomes" id="UP000887116"/>
    </source>
</evidence>
<gene>
    <name evidence="1" type="ORF">TNCT_605881</name>
</gene>
<reference evidence="1" key="1">
    <citation type="submission" date="2020-07" db="EMBL/GenBank/DDBJ databases">
        <title>Multicomponent nature underlies the extraordinary mechanical properties of spider dragline silk.</title>
        <authorList>
            <person name="Kono N."/>
            <person name="Nakamura H."/>
            <person name="Mori M."/>
            <person name="Yoshida Y."/>
            <person name="Ohtoshi R."/>
            <person name="Malay A.D."/>
            <person name="Moran D.A.P."/>
            <person name="Tomita M."/>
            <person name="Numata K."/>
            <person name="Arakawa K."/>
        </authorList>
    </citation>
    <scope>NUCLEOTIDE SEQUENCE</scope>
</reference>
<comment type="caution">
    <text evidence="1">The sequence shown here is derived from an EMBL/GenBank/DDBJ whole genome shotgun (WGS) entry which is preliminary data.</text>
</comment>
<accession>A0A8X6F2J1</accession>
<proteinExistence type="predicted"/>
<sequence>MRFPRTNFPYIRNWKVKRTTSRNYIRRNWTGHTQLAERGPEAPLSLPERPDTLLEIIDPSLLVATSEVEGASALPERTPTP</sequence>
<name>A0A8X6F2J1_TRICU</name>